<keyword evidence="6" id="KW-1185">Reference proteome</keyword>
<comment type="similarity">
    <text evidence="1">Belongs to the bacterial solute-binding protein ModA family.</text>
</comment>
<dbReference type="InterPro" id="IPR005950">
    <property type="entry name" value="ModA"/>
</dbReference>
<organism evidence="5 6">
    <name type="scientific">Methylacidimicrobium tartarophylax</name>
    <dbReference type="NCBI Taxonomy" id="1041768"/>
    <lineage>
        <taxon>Bacteria</taxon>
        <taxon>Pseudomonadati</taxon>
        <taxon>Verrucomicrobiota</taxon>
        <taxon>Methylacidimicrobium</taxon>
    </lineage>
</organism>
<dbReference type="GO" id="GO:0046872">
    <property type="term" value="F:metal ion binding"/>
    <property type="evidence" value="ECO:0007669"/>
    <property type="project" value="UniProtKB-KW"/>
</dbReference>
<feature type="binding site" evidence="4">
    <location>
        <position position="198"/>
    </location>
    <ligand>
        <name>molybdate</name>
        <dbReference type="ChEBI" id="CHEBI:36264"/>
    </ligand>
</feature>
<keyword evidence="2 4" id="KW-0479">Metal-binding</keyword>
<dbReference type="Pfam" id="PF13531">
    <property type="entry name" value="SBP_bac_11"/>
    <property type="match status" value="1"/>
</dbReference>
<name>A0A5E6MIX1_9BACT</name>
<dbReference type="InterPro" id="IPR044084">
    <property type="entry name" value="AvModA-like_subst-bd"/>
</dbReference>
<feature type="binding site" evidence="4">
    <location>
        <position position="88"/>
    </location>
    <ligand>
        <name>molybdate</name>
        <dbReference type="ChEBI" id="CHEBI:36264"/>
    </ligand>
</feature>
<reference evidence="5 6" key="1">
    <citation type="submission" date="2019-09" db="EMBL/GenBank/DDBJ databases">
        <authorList>
            <person name="Cremers G."/>
        </authorList>
    </citation>
    <scope>NUCLEOTIDE SEQUENCE [LARGE SCALE GENOMIC DNA]</scope>
    <source>
        <strain evidence="5">4A</strain>
    </source>
</reference>
<evidence type="ECO:0000313" key="6">
    <source>
        <dbReference type="Proteomes" id="UP000334923"/>
    </source>
</evidence>
<dbReference type="InterPro" id="IPR050682">
    <property type="entry name" value="ModA/WtpA"/>
</dbReference>
<dbReference type="PANTHER" id="PTHR30632">
    <property type="entry name" value="MOLYBDATE-BINDING PERIPLASMIC PROTEIN"/>
    <property type="match status" value="1"/>
</dbReference>
<dbReference type="NCBIfam" id="TIGR01256">
    <property type="entry name" value="modA"/>
    <property type="match status" value="1"/>
</dbReference>
<sequence>MGHRVIKAFLWRQGLLKDAMRRLWLPWLLLALGLARPIFAEQIKAEGGSERVLRIGAAADLRYALPEAIAAFSQGGNPLRIEATYASSGKIYAELLQGANWDLFLAADQEYPQRLVVAGVARGEVFVYAHGSVILWARKEADLWKAGQALAALRSASLRRLALANPRVAPYGRAAEETLRRAGLFAGVEGKLVFGENVAQAFQFAQQGAADACLISRSLALAPAAQKEGRFEEFPPGTSPTLEQGGVILKGCRQWDLAEAFRDFLLSPEGQKLLRSHGL</sequence>
<dbReference type="Gene3D" id="3.40.190.10">
    <property type="entry name" value="Periplasmic binding protein-like II"/>
    <property type="match status" value="2"/>
</dbReference>
<keyword evidence="3" id="KW-0732">Signal</keyword>
<dbReference type="Proteomes" id="UP000334923">
    <property type="component" value="Unassembled WGS sequence"/>
</dbReference>
<evidence type="ECO:0000256" key="1">
    <source>
        <dbReference type="ARBA" id="ARBA00009175"/>
    </source>
</evidence>
<dbReference type="PIRSF" id="PIRSF004846">
    <property type="entry name" value="ModA"/>
    <property type="match status" value="1"/>
</dbReference>
<protein>
    <submittedName>
        <fullName evidence="5">Molybdate-binding periplasmic protein</fullName>
    </submittedName>
</protein>
<evidence type="ECO:0000256" key="2">
    <source>
        <dbReference type="ARBA" id="ARBA00022723"/>
    </source>
</evidence>
<keyword evidence="4" id="KW-0500">Molybdenum</keyword>
<accession>A0A5E6MIX1</accession>
<dbReference type="PANTHER" id="PTHR30632:SF14">
    <property type="entry name" value="TUNGSTATE_MOLYBDATE_CHROMATE-BINDING PROTEIN MODA"/>
    <property type="match status" value="1"/>
</dbReference>
<evidence type="ECO:0000313" key="5">
    <source>
        <dbReference type="EMBL" id="VVM08288.1"/>
    </source>
</evidence>
<dbReference type="EMBL" id="CABFVA020000127">
    <property type="protein sequence ID" value="VVM08288.1"/>
    <property type="molecule type" value="Genomic_DNA"/>
</dbReference>
<evidence type="ECO:0000256" key="3">
    <source>
        <dbReference type="ARBA" id="ARBA00022729"/>
    </source>
</evidence>
<dbReference type="GO" id="GO:0015689">
    <property type="term" value="P:molybdate ion transport"/>
    <property type="evidence" value="ECO:0007669"/>
    <property type="project" value="InterPro"/>
</dbReference>
<dbReference type="CDD" id="cd13539">
    <property type="entry name" value="PBP2_AvModA"/>
    <property type="match status" value="1"/>
</dbReference>
<dbReference type="SUPFAM" id="SSF53850">
    <property type="entry name" value="Periplasmic binding protein-like II"/>
    <property type="match status" value="1"/>
</dbReference>
<proteinExistence type="inferred from homology"/>
<gene>
    <name evidence="5" type="primary">modA</name>
    <name evidence="5" type="ORF">MAMT_02258</name>
</gene>
<dbReference type="AlphaFoldDB" id="A0A5E6MIX1"/>
<dbReference type="GO" id="GO:0030973">
    <property type="term" value="F:molybdate ion binding"/>
    <property type="evidence" value="ECO:0007669"/>
    <property type="project" value="InterPro"/>
</dbReference>
<evidence type="ECO:0000256" key="4">
    <source>
        <dbReference type="PIRSR" id="PIRSR004846-1"/>
    </source>
</evidence>